<dbReference type="EMBL" id="RWGY01000031">
    <property type="protein sequence ID" value="TVU16319.1"/>
    <property type="molecule type" value="Genomic_DNA"/>
</dbReference>
<dbReference type="Proteomes" id="UP000324897">
    <property type="component" value="Unassembled WGS sequence"/>
</dbReference>
<organism evidence="1 2">
    <name type="scientific">Eragrostis curvula</name>
    <name type="common">weeping love grass</name>
    <dbReference type="NCBI Taxonomy" id="38414"/>
    <lineage>
        <taxon>Eukaryota</taxon>
        <taxon>Viridiplantae</taxon>
        <taxon>Streptophyta</taxon>
        <taxon>Embryophyta</taxon>
        <taxon>Tracheophyta</taxon>
        <taxon>Spermatophyta</taxon>
        <taxon>Magnoliopsida</taxon>
        <taxon>Liliopsida</taxon>
        <taxon>Poales</taxon>
        <taxon>Poaceae</taxon>
        <taxon>PACMAD clade</taxon>
        <taxon>Chloridoideae</taxon>
        <taxon>Eragrostideae</taxon>
        <taxon>Eragrostidinae</taxon>
        <taxon>Eragrostis</taxon>
    </lineage>
</organism>
<dbReference type="Gramene" id="TVU16319">
    <property type="protein sequence ID" value="TVU16319"/>
    <property type="gene ID" value="EJB05_39876"/>
</dbReference>
<gene>
    <name evidence="1" type="ORF">EJB05_39876</name>
</gene>
<evidence type="ECO:0000313" key="2">
    <source>
        <dbReference type="Proteomes" id="UP000324897"/>
    </source>
</evidence>
<proteinExistence type="predicted"/>
<dbReference type="AlphaFoldDB" id="A0A5J9TY69"/>
<reference evidence="1 2" key="1">
    <citation type="journal article" date="2019" name="Sci. Rep.">
        <title>A high-quality genome of Eragrostis curvula grass provides insights into Poaceae evolution and supports new strategies to enhance forage quality.</title>
        <authorList>
            <person name="Carballo J."/>
            <person name="Santos B.A.C.M."/>
            <person name="Zappacosta D."/>
            <person name="Garbus I."/>
            <person name="Selva J.P."/>
            <person name="Gallo C.A."/>
            <person name="Diaz A."/>
            <person name="Albertini E."/>
            <person name="Caccamo M."/>
            <person name="Echenique V."/>
        </authorList>
    </citation>
    <scope>NUCLEOTIDE SEQUENCE [LARGE SCALE GENOMIC DNA]</scope>
    <source>
        <strain evidence="2">cv. Victoria</strain>
        <tissue evidence="1">Leaf</tissue>
    </source>
</reference>
<comment type="caution">
    <text evidence="1">The sequence shown here is derived from an EMBL/GenBank/DDBJ whole genome shotgun (WGS) entry which is preliminary data.</text>
</comment>
<sequence length="83" mass="9408">MATKLRVFVTSLLVCRFAVISLCTASFVCMVVAPDFLRLPCPSSWFLAWPGCRTTLQWYSSIHHCLDYAAPGPSYSLSWRFRA</sequence>
<protein>
    <submittedName>
        <fullName evidence="1">Uncharacterized protein</fullName>
    </submittedName>
</protein>
<evidence type="ECO:0000313" key="1">
    <source>
        <dbReference type="EMBL" id="TVU16319.1"/>
    </source>
</evidence>
<name>A0A5J9TY69_9POAL</name>
<keyword evidence="2" id="KW-1185">Reference proteome</keyword>
<accession>A0A5J9TY69</accession>